<feature type="region of interest" description="Disordered" evidence="1">
    <location>
        <begin position="89"/>
        <end position="108"/>
    </location>
</feature>
<dbReference type="EMBL" id="CP001958">
    <property type="protein sequence ID" value="ADG99182.1"/>
    <property type="molecule type" value="Genomic_DNA"/>
</dbReference>
<dbReference type="OrthoDB" id="4734638at2"/>
<dbReference type="Gene3D" id="1.10.287.1060">
    <property type="entry name" value="ESAT-6-like"/>
    <property type="match status" value="1"/>
</dbReference>
<accession>D6ZCZ5</accession>
<sequence length="108" mass="11297">MPPHIKINVEQVKDAGGLVQQKADEANTQMSSLYESGLTAKDGNAGFATGNALVSFATNKREKTTTAITLLRDTGQKIVESAQLIHATDQGSADGLSRTASGLDDLGH</sequence>
<dbReference type="AlphaFoldDB" id="D6ZCZ5"/>
<dbReference type="Proteomes" id="UP000002247">
    <property type="component" value="Chromosome"/>
</dbReference>
<evidence type="ECO:0000313" key="2">
    <source>
        <dbReference type="EMBL" id="ADG99182.1"/>
    </source>
</evidence>
<evidence type="ECO:0008006" key="4">
    <source>
        <dbReference type="Google" id="ProtNLM"/>
    </source>
</evidence>
<dbReference type="KEGG" id="srt:Srot_2748"/>
<name>D6ZCZ5_SEGRD</name>
<dbReference type="RefSeq" id="WP_013139631.1">
    <property type="nucleotide sequence ID" value="NC_014168.1"/>
</dbReference>
<dbReference type="HOGENOM" id="CLU_2195105_0_0_11"/>
<gene>
    <name evidence="2" type="ordered locus">Srot_2748</name>
</gene>
<reference evidence="2 3" key="1">
    <citation type="journal article" date="2010" name="Stand. Genomic Sci.">
        <title>Complete genome sequence of Segniliparus rotundus type strain (CDC 1076).</title>
        <authorList>
            <person name="Sikorski J."/>
            <person name="Lapidus A."/>
            <person name="Copeland A."/>
            <person name="Misra M."/>
            <person name="Glavina Del Rio T."/>
            <person name="Nolan M."/>
            <person name="Lucas S."/>
            <person name="Chen F."/>
            <person name="Tice H."/>
            <person name="Cheng J.F."/>
            <person name="Jando M."/>
            <person name="Schneider S."/>
            <person name="Bruce D."/>
            <person name="Goodwin L."/>
            <person name="Pitluck S."/>
            <person name="Liolios K."/>
            <person name="Mikhailova N."/>
            <person name="Pati A."/>
            <person name="Ivanova N."/>
            <person name="Mavromatis K."/>
            <person name="Chen A."/>
            <person name="Palaniappan K."/>
            <person name="Chertkov O."/>
            <person name="Land M."/>
            <person name="Hauser L."/>
            <person name="Chang Y.J."/>
            <person name="Jeffries C.D."/>
            <person name="Brettin T."/>
            <person name="Detter J.C."/>
            <person name="Han C."/>
            <person name="Rohde M."/>
            <person name="Goker M."/>
            <person name="Bristow J."/>
            <person name="Eisen J.A."/>
            <person name="Markowitz V."/>
            <person name="Hugenholtz P."/>
            <person name="Kyrpides N.C."/>
            <person name="Klenk H.P."/>
        </authorList>
    </citation>
    <scope>NUCLEOTIDE SEQUENCE [LARGE SCALE GENOMIC DNA]</scope>
    <source>
        <strain evidence="3">ATCC BAA-972 / CDC 1076 / CIP 108378 / DSM 44985 / JCM 13578</strain>
    </source>
</reference>
<keyword evidence="3" id="KW-1185">Reference proteome</keyword>
<protein>
    <recommendedName>
        <fullName evidence="4">WXG100 family type VII secretion target</fullName>
    </recommendedName>
</protein>
<evidence type="ECO:0000313" key="3">
    <source>
        <dbReference type="Proteomes" id="UP000002247"/>
    </source>
</evidence>
<proteinExistence type="predicted"/>
<organism evidence="2 3">
    <name type="scientific">Segniliparus rotundus (strain ATCC BAA-972 / CDC 1076 / CIP 108378 / DSM 44985 / JCM 13578)</name>
    <dbReference type="NCBI Taxonomy" id="640132"/>
    <lineage>
        <taxon>Bacteria</taxon>
        <taxon>Bacillati</taxon>
        <taxon>Actinomycetota</taxon>
        <taxon>Actinomycetes</taxon>
        <taxon>Mycobacteriales</taxon>
        <taxon>Segniliparaceae</taxon>
        <taxon>Segniliparus</taxon>
    </lineage>
</organism>
<dbReference type="STRING" id="640132.Srot_2748"/>
<evidence type="ECO:0000256" key="1">
    <source>
        <dbReference type="SAM" id="MobiDB-lite"/>
    </source>
</evidence>